<name>A0A212LM84_9HYPH</name>
<organism evidence="2">
    <name type="scientific">uncultured Pleomorphomonas sp</name>
    <dbReference type="NCBI Taxonomy" id="442121"/>
    <lineage>
        <taxon>Bacteria</taxon>
        <taxon>Pseudomonadati</taxon>
        <taxon>Pseudomonadota</taxon>
        <taxon>Alphaproteobacteria</taxon>
        <taxon>Hyphomicrobiales</taxon>
        <taxon>Pleomorphomonadaceae</taxon>
        <taxon>Pleomorphomonas</taxon>
        <taxon>environmental samples</taxon>
    </lineage>
</organism>
<gene>
    <name evidence="2" type="ORF">KL86PLE_90007</name>
</gene>
<protein>
    <submittedName>
        <fullName evidence="2">Uncharacterized protein</fullName>
    </submittedName>
</protein>
<proteinExistence type="predicted"/>
<accession>A0A212LM84</accession>
<evidence type="ECO:0000313" key="2">
    <source>
        <dbReference type="EMBL" id="SCM78641.1"/>
    </source>
</evidence>
<evidence type="ECO:0000256" key="1">
    <source>
        <dbReference type="SAM" id="MobiDB-lite"/>
    </source>
</evidence>
<reference evidence="2" key="1">
    <citation type="submission" date="2016-08" db="EMBL/GenBank/DDBJ databases">
        <authorList>
            <person name="Seilhamer J.J."/>
        </authorList>
    </citation>
    <scope>NUCLEOTIDE SEQUENCE</scope>
    <source>
        <strain evidence="2">86</strain>
    </source>
</reference>
<feature type="region of interest" description="Disordered" evidence="1">
    <location>
        <begin position="31"/>
        <end position="54"/>
    </location>
</feature>
<dbReference type="AlphaFoldDB" id="A0A212LM84"/>
<dbReference type="EMBL" id="FMJD01000013">
    <property type="protein sequence ID" value="SCM78641.1"/>
    <property type="molecule type" value="Genomic_DNA"/>
</dbReference>
<sequence length="116" mass="12776">MRKGATQSTCVLAQFRTCLWLRAGFARAANGGSGEGKPVTGVKPGLSRFSSGGRDLKQRRRGLFWSLPALQTPTLLKRHYFLAGRADWSHPSNQRLHDQRFRSHGASSPGVLSLRS</sequence>
<feature type="region of interest" description="Disordered" evidence="1">
    <location>
        <begin position="89"/>
        <end position="116"/>
    </location>
</feature>